<dbReference type="RefSeq" id="WP_082752977.1">
    <property type="nucleotide sequence ID" value="NZ_CP014227.1"/>
</dbReference>
<name>A0AAX2GXS6_9FLAO</name>
<dbReference type="InterPro" id="IPR011856">
    <property type="entry name" value="tRNA_endonuc-like_dom_sf"/>
</dbReference>
<dbReference type="GO" id="GO:0016788">
    <property type="term" value="F:hydrolase activity, acting on ester bonds"/>
    <property type="evidence" value="ECO:0007669"/>
    <property type="project" value="InterPro"/>
</dbReference>
<evidence type="ECO:0000313" key="6">
    <source>
        <dbReference type="Proteomes" id="UP000215539"/>
    </source>
</evidence>
<proteinExistence type="predicted"/>
<evidence type="ECO:0000259" key="4">
    <source>
        <dbReference type="SMART" id="SM00990"/>
    </source>
</evidence>
<sequence length="147" mass="16300">MKHITMKSKEAQLQTACVRWFRLQYPEYAHLLFAVPNGGSRNAIEAHNLKLQGVTAGVSDLILLVPSHPCPFLCIEMKVGRNKQTAAQKAFQQQVETVGGIYVVCYSFEQFAGAVSAYLTPSPEKSSFAGITEAQIQAFLKKQENKH</sequence>
<keyword evidence="3" id="KW-0378">Hydrolase</keyword>
<dbReference type="GO" id="GO:0004518">
    <property type="term" value="F:nuclease activity"/>
    <property type="evidence" value="ECO:0007669"/>
    <property type="project" value="UniProtKB-KW"/>
</dbReference>
<keyword evidence="2" id="KW-0540">Nuclease</keyword>
<dbReference type="Pfam" id="PF08774">
    <property type="entry name" value="VRR_NUC"/>
    <property type="match status" value="1"/>
</dbReference>
<gene>
    <name evidence="5" type="ORF">SAMEA44541418_00521</name>
</gene>
<protein>
    <submittedName>
        <fullName evidence="5">VRR-NUC domain</fullName>
    </submittedName>
</protein>
<organism evidence="5 6">
    <name type="scientific">Capnocytophaga haemolytica</name>
    <dbReference type="NCBI Taxonomy" id="45243"/>
    <lineage>
        <taxon>Bacteria</taxon>
        <taxon>Pseudomonadati</taxon>
        <taxon>Bacteroidota</taxon>
        <taxon>Flavobacteriia</taxon>
        <taxon>Flavobacteriales</taxon>
        <taxon>Flavobacteriaceae</taxon>
        <taxon>Capnocytophaga</taxon>
    </lineage>
</organism>
<dbReference type="GO" id="GO:0003676">
    <property type="term" value="F:nucleic acid binding"/>
    <property type="evidence" value="ECO:0007669"/>
    <property type="project" value="InterPro"/>
</dbReference>
<evidence type="ECO:0000313" key="5">
    <source>
        <dbReference type="EMBL" id="SNV04986.1"/>
    </source>
</evidence>
<comment type="cofactor">
    <cofactor evidence="1">
        <name>Mg(2+)</name>
        <dbReference type="ChEBI" id="CHEBI:18420"/>
    </cofactor>
</comment>
<evidence type="ECO:0000256" key="3">
    <source>
        <dbReference type="ARBA" id="ARBA00022801"/>
    </source>
</evidence>
<accession>A0AAX2GXS6</accession>
<dbReference type="Proteomes" id="UP000215539">
    <property type="component" value="Chromosome 1"/>
</dbReference>
<dbReference type="AlphaFoldDB" id="A0AAX2GXS6"/>
<dbReference type="Gene3D" id="3.40.1350.10">
    <property type="match status" value="1"/>
</dbReference>
<evidence type="ECO:0000256" key="1">
    <source>
        <dbReference type="ARBA" id="ARBA00001946"/>
    </source>
</evidence>
<dbReference type="SMART" id="SM00990">
    <property type="entry name" value="VRR_NUC"/>
    <property type="match status" value="1"/>
</dbReference>
<feature type="domain" description="VRR-NUC" evidence="4">
    <location>
        <begin position="8"/>
        <end position="109"/>
    </location>
</feature>
<dbReference type="EMBL" id="LT906449">
    <property type="protein sequence ID" value="SNV04986.1"/>
    <property type="molecule type" value="Genomic_DNA"/>
</dbReference>
<reference evidence="5 6" key="1">
    <citation type="submission" date="2017-06" db="EMBL/GenBank/DDBJ databases">
        <authorList>
            <consortium name="Pathogen Informatics"/>
        </authorList>
    </citation>
    <scope>NUCLEOTIDE SEQUENCE [LARGE SCALE GENOMIC DNA]</scope>
    <source>
        <strain evidence="5 6">NCTC12947</strain>
    </source>
</reference>
<evidence type="ECO:0000256" key="2">
    <source>
        <dbReference type="ARBA" id="ARBA00022722"/>
    </source>
</evidence>
<dbReference type="InterPro" id="IPR014883">
    <property type="entry name" value="VRR_NUC"/>
</dbReference>